<dbReference type="PANTHER" id="PTHR35372:SF2">
    <property type="entry name" value="SF3 HELICASE DOMAIN-CONTAINING PROTEIN"/>
    <property type="match status" value="1"/>
</dbReference>
<name>X0TSI1_9ZZZZ</name>
<proteinExistence type="predicted"/>
<dbReference type="GO" id="GO:0016787">
    <property type="term" value="F:hydrolase activity"/>
    <property type="evidence" value="ECO:0007669"/>
    <property type="project" value="UniProtKB-KW"/>
</dbReference>
<dbReference type="InterPro" id="IPR027417">
    <property type="entry name" value="P-loop_NTPase"/>
</dbReference>
<dbReference type="InterPro" id="IPR051620">
    <property type="entry name" value="ORF904-like_C"/>
</dbReference>
<feature type="non-terminal residue" evidence="2">
    <location>
        <position position="268"/>
    </location>
</feature>
<gene>
    <name evidence="2" type="ORF">S01H1_20838</name>
</gene>
<accession>X0TSI1</accession>
<feature type="non-terminal residue" evidence="2">
    <location>
        <position position="1"/>
    </location>
</feature>
<evidence type="ECO:0008006" key="3">
    <source>
        <dbReference type="Google" id="ProtNLM"/>
    </source>
</evidence>
<dbReference type="PANTHER" id="PTHR35372">
    <property type="entry name" value="ATP BINDING PROTEIN-RELATED"/>
    <property type="match status" value="1"/>
</dbReference>
<keyword evidence="1" id="KW-0378">Hydrolase</keyword>
<dbReference type="EMBL" id="BARS01011459">
    <property type="protein sequence ID" value="GAF90161.1"/>
    <property type="molecule type" value="Genomic_DNA"/>
</dbReference>
<evidence type="ECO:0000256" key="1">
    <source>
        <dbReference type="ARBA" id="ARBA00022801"/>
    </source>
</evidence>
<comment type="caution">
    <text evidence="2">The sequence shown here is derived from an EMBL/GenBank/DDBJ whole genome shotgun (WGS) entry which is preliminary data.</text>
</comment>
<protein>
    <recommendedName>
        <fullName evidence="3">SF3 helicase domain-containing protein</fullName>
    </recommendedName>
</protein>
<reference evidence="2" key="1">
    <citation type="journal article" date="2014" name="Front. Microbiol.">
        <title>High frequency of phylogenetically diverse reductive dehalogenase-homologous genes in deep subseafloor sedimentary metagenomes.</title>
        <authorList>
            <person name="Kawai M."/>
            <person name="Futagami T."/>
            <person name="Toyoda A."/>
            <person name="Takaki Y."/>
            <person name="Nishi S."/>
            <person name="Hori S."/>
            <person name="Arai W."/>
            <person name="Tsubouchi T."/>
            <person name="Morono Y."/>
            <person name="Uchiyama I."/>
            <person name="Ito T."/>
            <person name="Fujiyama A."/>
            <person name="Inagaki F."/>
            <person name="Takami H."/>
        </authorList>
    </citation>
    <scope>NUCLEOTIDE SEQUENCE</scope>
    <source>
        <strain evidence="2">Expedition CK06-06</strain>
    </source>
</reference>
<evidence type="ECO:0000313" key="2">
    <source>
        <dbReference type="EMBL" id="GAF90161.1"/>
    </source>
</evidence>
<dbReference type="Gene3D" id="3.40.50.300">
    <property type="entry name" value="P-loop containing nucleotide triphosphate hydrolases"/>
    <property type="match status" value="1"/>
</dbReference>
<organism evidence="2">
    <name type="scientific">marine sediment metagenome</name>
    <dbReference type="NCBI Taxonomy" id="412755"/>
    <lineage>
        <taxon>unclassified sequences</taxon>
        <taxon>metagenomes</taxon>
        <taxon>ecological metagenomes</taxon>
    </lineage>
</organism>
<dbReference type="AlphaFoldDB" id="X0TSI1"/>
<sequence length="268" mass="30697">YINDPDKLAEGFLHGYIYDPDPEGELQIGKAHYILKYYQSNFYRWDSGRYIKVSDSEIRLLVKRYLHDINLSPDVEPVRVTGYLIGNIVLCIAGMQDVHIPESKQLNSWPDGREKLYQTISFNNGLLLFGRRNEKPVLLPHTPKYFTTVKLPYDFHPDAKYLEWEDFLLDVMDGDVEQVTLLQQWAGYLLINNLRQQKFLLITGEGANGKGVFFEIIERMVGRENCSHISLAQFGKPFVLATTIGKVVNLSSESRSAIDSFGETVLKA</sequence>